<feature type="transmembrane region" description="Helical" evidence="1">
    <location>
        <begin position="17"/>
        <end position="38"/>
    </location>
</feature>
<protein>
    <submittedName>
        <fullName evidence="2">Uncharacterized protein</fullName>
    </submittedName>
</protein>
<sequence length="42" mass="4019">MGSTADDLKAWEAIGKGIGGVAGLFAGVIAIISAVTAAQSLS</sequence>
<reference evidence="2" key="1">
    <citation type="submission" date="2023-08" db="EMBL/GenBank/DDBJ databases">
        <title>Isolation and Characterization of Rhodococcus erythropolis MGMM8.</title>
        <authorList>
            <person name="Diabankana R.G.C."/>
            <person name="Afordoanyi D.M."/>
            <person name="Validov S.Z."/>
        </authorList>
    </citation>
    <scope>NUCLEOTIDE SEQUENCE</scope>
    <source>
        <strain evidence="2">MGMM8</strain>
    </source>
</reference>
<dbReference type="RefSeq" id="WP_003945944.1">
    <property type="nucleotide sequence ID" value="NZ_CP124545.1"/>
</dbReference>
<keyword evidence="1" id="KW-0812">Transmembrane</keyword>
<dbReference type="EMBL" id="CP124545">
    <property type="protein sequence ID" value="WGV50706.2"/>
    <property type="molecule type" value="Genomic_DNA"/>
</dbReference>
<evidence type="ECO:0000313" key="2">
    <source>
        <dbReference type="EMBL" id="WGV50706.2"/>
    </source>
</evidence>
<dbReference type="AlphaFoldDB" id="A0AAX3V9Y8"/>
<keyword evidence="1" id="KW-1133">Transmembrane helix</keyword>
<evidence type="ECO:0000313" key="3">
    <source>
        <dbReference type="Proteomes" id="UP001230933"/>
    </source>
</evidence>
<accession>A0AAX3V9Y8</accession>
<gene>
    <name evidence="2" type="ORF">QIE55_05640</name>
</gene>
<keyword evidence="1" id="KW-0472">Membrane</keyword>
<dbReference type="Proteomes" id="UP001230933">
    <property type="component" value="Chromosome"/>
</dbReference>
<name>A0AAX3V9Y8_RHOER</name>
<organism evidence="2 3">
    <name type="scientific">Rhodococcus erythropolis</name>
    <name type="common">Arthrobacter picolinophilus</name>
    <dbReference type="NCBI Taxonomy" id="1833"/>
    <lineage>
        <taxon>Bacteria</taxon>
        <taxon>Bacillati</taxon>
        <taxon>Actinomycetota</taxon>
        <taxon>Actinomycetes</taxon>
        <taxon>Mycobacteriales</taxon>
        <taxon>Nocardiaceae</taxon>
        <taxon>Rhodococcus</taxon>
        <taxon>Rhodococcus erythropolis group</taxon>
    </lineage>
</organism>
<proteinExistence type="predicted"/>
<evidence type="ECO:0000256" key="1">
    <source>
        <dbReference type="SAM" id="Phobius"/>
    </source>
</evidence>